<dbReference type="GO" id="GO:0046677">
    <property type="term" value="P:response to antibiotic"/>
    <property type="evidence" value="ECO:0007669"/>
    <property type="project" value="InterPro"/>
</dbReference>
<dbReference type="PANTHER" id="PTHR31299">
    <property type="entry name" value="ESTERASE, PUTATIVE (AFU_ORTHOLOGUE AFUA_1G05850)-RELATED"/>
    <property type="match status" value="1"/>
</dbReference>
<proteinExistence type="predicted"/>
<dbReference type="Gene3D" id="3.40.1660.10">
    <property type="entry name" value="EreA-like (biosynthetic domain)"/>
    <property type="match status" value="1"/>
</dbReference>
<evidence type="ECO:0000313" key="1">
    <source>
        <dbReference type="EMBL" id="TVY10251.1"/>
    </source>
</evidence>
<name>A0A559KDP3_9BACL</name>
<dbReference type="EMBL" id="VNJI01000009">
    <property type="protein sequence ID" value="TVY10251.1"/>
    <property type="molecule type" value="Genomic_DNA"/>
</dbReference>
<dbReference type="InterPro" id="IPR014622">
    <property type="entry name" value="UCP036794_erythomycin"/>
</dbReference>
<dbReference type="OrthoDB" id="9810066at2"/>
<gene>
    <name evidence="1" type="ORF">FPZ49_09300</name>
</gene>
<dbReference type="Pfam" id="PF05139">
    <property type="entry name" value="Erythro_esteras"/>
    <property type="match status" value="1"/>
</dbReference>
<accession>A0A559KDP3</accession>
<comment type="caution">
    <text evidence="1">The sequence shown here is derived from an EMBL/GenBank/DDBJ whole genome shotgun (WGS) entry which is preliminary data.</text>
</comment>
<dbReference type="InterPro" id="IPR052036">
    <property type="entry name" value="Hydrolase/PRTase-associated"/>
</dbReference>
<dbReference type="RefSeq" id="WP_144845808.1">
    <property type="nucleotide sequence ID" value="NZ_VNJI01000009.1"/>
</dbReference>
<dbReference type="InterPro" id="IPR007815">
    <property type="entry name" value="Emycin_Estase"/>
</dbReference>
<sequence>MQAATTKLIHEIRRLSLPLRSPDDLSPLVEAAGEAKYVLLGEASHGTSEFYTVRAELTKRLILEHGCRFIAVEGDWPACFSVNRYVKSLPGAAADAKTALQAFDRWPVWMWANHEILELIEWLKAHNDALPAAERVGFYGMDVYSLWESMEEIIQYLERIGSKHVEDAREAFACFEPFHREGQNYGVSAALYGEGCTDEVVALLTKLRTDRGRVEDPQEAALDAEINGLVTLHAEQYYRAMITADAESWNIRDRHMVEALQRIAAFYGPGAKAVVWEHNTHIGDARSTDMLEDGMVNVGQLLREQSDPGEVFAIGFGTHRGTVMAASRWGVTPEVMQVPAGIRDSWEDLLHESLNGADHILLFAGRDAPALMDTVIGHRAIGVVYHPRRERGNYVPTVLPQRYDAFVHMDATTAVKPLAGIPVMV</sequence>
<dbReference type="Gene3D" id="3.30.1870.10">
    <property type="entry name" value="EreA-like, domain 2"/>
    <property type="match status" value="1"/>
</dbReference>
<protein>
    <submittedName>
        <fullName evidence="1">Erythromycin esterase family protein</fullName>
    </submittedName>
</protein>
<organism evidence="1 2">
    <name type="scientific">Paenibacillus cremeus</name>
    <dbReference type="NCBI Taxonomy" id="2163881"/>
    <lineage>
        <taxon>Bacteria</taxon>
        <taxon>Bacillati</taxon>
        <taxon>Bacillota</taxon>
        <taxon>Bacilli</taxon>
        <taxon>Bacillales</taxon>
        <taxon>Paenibacillaceae</taxon>
        <taxon>Paenibacillus</taxon>
    </lineage>
</organism>
<keyword evidence="2" id="KW-1185">Reference proteome</keyword>
<dbReference type="CDD" id="cd14728">
    <property type="entry name" value="Ere-like"/>
    <property type="match status" value="1"/>
</dbReference>
<dbReference type="PIRSF" id="PIRSF036794">
    <property type="entry name" value="UCP_erythr_ester"/>
    <property type="match status" value="1"/>
</dbReference>
<evidence type="ECO:0000313" key="2">
    <source>
        <dbReference type="Proteomes" id="UP000317036"/>
    </source>
</evidence>
<dbReference type="SUPFAM" id="SSF159501">
    <property type="entry name" value="EreA/ChaN-like"/>
    <property type="match status" value="1"/>
</dbReference>
<dbReference type="Proteomes" id="UP000317036">
    <property type="component" value="Unassembled WGS sequence"/>
</dbReference>
<dbReference type="AlphaFoldDB" id="A0A559KDP3"/>
<dbReference type="PANTHER" id="PTHR31299:SF0">
    <property type="entry name" value="ESTERASE, PUTATIVE (AFU_ORTHOLOGUE AFUA_1G05850)-RELATED"/>
    <property type="match status" value="1"/>
</dbReference>
<reference evidence="1 2" key="1">
    <citation type="submission" date="2019-07" db="EMBL/GenBank/DDBJ databases">
        <authorList>
            <person name="Kim J."/>
        </authorList>
    </citation>
    <scope>NUCLEOTIDE SEQUENCE [LARGE SCALE GENOMIC DNA]</scope>
    <source>
        <strain evidence="1 2">JC52</strain>
    </source>
</reference>